<dbReference type="Gene3D" id="1.10.225.10">
    <property type="entry name" value="Saposin-like"/>
    <property type="match status" value="1"/>
</dbReference>
<dbReference type="GeneID" id="10509974"/>
<evidence type="ECO:0000256" key="1">
    <source>
        <dbReference type="SAM" id="SignalP"/>
    </source>
</evidence>
<name>F0Z9J4_DICPU</name>
<evidence type="ECO:0008006" key="4">
    <source>
        <dbReference type="Google" id="ProtNLM"/>
    </source>
</evidence>
<dbReference type="InterPro" id="IPR011001">
    <property type="entry name" value="Saposin-like"/>
</dbReference>
<sequence length="97" mass="11174">MKKIQVAFLIFLFFIFSAYITPLAFAHKDTCTICVKYAHLLKEKSPSKDNIDSLIKTTCKLFPNKEKCEKFLESNSEKIINNIDKDEISLCDYIGLC</sequence>
<dbReference type="KEGG" id="dpp:DICPUDRAFT_147837"/>
<keyword evidence="1" id="KW-0732">Signal</keyword>
<dbReference type="RefSeq" id="XP_003284069.1">
    <property type="nucleotide sequence ID" value="XM_003284021.1"/>
</dbReference>
<protein>
    <recommendedName>
        <fullName evidence="4">Saposin B-type domain-containing protein</fullName>
    </recommendedName>
</protein>
<dbReference type="SUPFAM" id="SSF47862">
    <property type="entry name" value="Saposin"/>
    <property type="match status" value="1"/>
</dbReference>
<keyword evidence="3" id="KW-1185">Reference proteome</keyword>
<reference evidence="3" key="1">
    <citation type="journal article" date="2011" name="Genome Biol.">
        <title>Comparative genomics of the social amoebae Dictyostelium discoideum and Dictyostelium purpureum.</title>
        <authorList>
            <consortium name="US DOE Joint Genome Institute (JGI-PGF)"/>
            <person name="Sucgang R."/>
            <person name="Kuo A."/>
            <person name="Tian X."/>
            <person name="Salerno W."/>
            <person name="Parikh A."/>
            <person name="Feasley C.L."/>
            <person name="Dalin E."/>
            <person name="Tu H."/>
            <person name="Huang E."/>
            <person name="Barry K."/>
            <person name="Lindquist E."/>
            <person name="Shapiro H."/>
            <person name="Bruce D."/>
            <person name="Schmutz J."/>
            <person name="Salamov A."/>
            <person name="Fey P."/>
            <person name="Gaudet P."/>
            <person name="Anjard C."/>
            <person name="Babu M.M."/>
            <person name="Basu S."/>
            <person name="Bushmanova Y."/>
            <person name="van der Wel H."/>
            <person name="Katoh-Kurasawa M."/>
            <person name="Dinh C."/>
            <person name="Coutinho P.M."/>
            <person name="Saito T."/>
            <person name="Elias M."/>
            <person name="Schaap P."/>
            <person name="Kay R.R."/>
            <person name="Henrissat B."/>
            <person name="Eichinger L."/>
            <person name="Rivero F."/>
            <person name="Putnam N.H."/>
            <person name="West C.M."/>
            <person name="Loomis W.F."/>
            <person name="Chisholm R.L."/>
            <person name="Shaulsky G."/>
            <person name="Strassmann J.E."/>
            <person name="Queller D.C."/>
            <person name="Kuspa A."/>
            <person name="Grigoriev I.V."/>
        </authorList>
    </citation>
    <scope>NUCLEOTIDE SEQUENCE [LARGE SCALE GENOMIC DNA]</scope>
    <source>
        <strain evidence="3">QSDP1</strain>
    </source>
</reference>
<feature type="signal peptide" evidence="1">
    <location>
        <begin position="1"/>
        <end position="26"/>
    </location>
</feature>
<dbReference type="EMBL" id="GL870958">
    <property type="protein sequence ID" value="EGC39395.1"/>
    <property type="molecule type" value="Genomic_DNA"/>
</dbReference>
<proteinExistence type="predicted"/>
<dbReference type="VEuPathDB" id="AmoebaDB:DICPUDRAFT_147837"/>
<accession>F0Z9J4</accession>
<evidence type="ECO:0000313" key="2">
    <source>
        <dbReference type="EMBL" id="EGC39395.1"/>
    </source>
</evidence>
<feature type="chain" id="PRO_5003264992" description="Saposin B-type domain-containing protein" evidence="1">
    <location>
        <begin position="27"/>
        <end position="97"/>
    </location>
</feature>
<dbReference type="InParanoid" id="F0Z9J4"/>
<dbReference type="Proteomes" id="UP000001064">
    <property type="component" value="Unassembled WGS sequence"/>
</dbReference>
<dbReference type="AlphaFoldDB" id="F0Z9J4"/>
<organism evidence="2 3">
    <name type="scientific">Dictyostelium purpureum</name>
    <name type="common">Slime mold</name>
    <dbReference type="NCBI Taxonomy" id="5786"/>
    <lineage>
        <taxon>Eukaryota</taxon>
        <taxon>Amoebozoa</taxon>
        <taxon>Evosea</taxon>
        <taxon>Eumycetozoa</taxon>
        <taxon>Dictyostelia</taxon>
        <taxon>Dictyosteliales</taxon>
        <taxon>Dictyosteliaceae</taxon>
        <taxon>Dictyostelium</taxon>
    </lineage>
</organism>
<evidence type="ECO:0000313" key="3">
    <source>
        <dbReference type="Proteomes" id="UP000001064"/>
    </source>
</evidence>
<gene>
    <name evidence="2" type="ORF">DICPUDRAFT_147837</name>
</gene>